<feature type="non-terminal residue" evidence="2">
    <location>
        <position position="1"/>
    </location>
</feature>
<comment type="caution">
    <text evidence="2">The sequence shown here is derived from an EMBL/GenBank/DDBJ whole genome shotgun (WGS) entry which is preliminary data.</text>
</comment>
<feature type="region of interest" description="Disordered" evidence="1">
    <location>
        <begin position="43"/>
        <end position="88"/>
    </location>
</feature>
<feature type="compositionally biased region" description="Polar residues" evidence="1">
    <location>
        <begin position="47"/>
        <end position="68"/>
    </location>
</feature>
<gene>
    <name evidence="2" type="ORF">L9F63_026145</name>
</gene>
<organism evidence="2 3">
    <name type="scientific">Diploptera punctata</name>
    <name type="common">Pacific beetle cockroach</name>
    <dbReference type="NCBI Taxonomy" id="6984"/>
    <lineage>
        <taxon>Eukaryota</taxon>
        <taxon>Metazoa</taxon>
        <taxon>Ecdysozoa</taxon>
        <taxon>Arthropoda</taxon>
        <taxon>Hexapoda</taxon>
        <taxon>Insecta</taxon>
        <taxon>Pterygota</taxon>
        <taxon>Neoptera</taxon>
        <taxon>Polyneoptera</taxon>
        <taxon>Dictyoptera</taxon>
        <taxon>Blattodea</taxon>
        <taxon>Blaberoidea</taxon>
        <taxon>Blaberidae</taxon>
        <taxon>Diplopterinae</taxon>
        <taxon>Diploptera</taxon>
    </lineage>
</organism>
<name>A0AAD8AK92_DIPPU</name>
<evidence type="ECO:0000256" key="1">
    <source>
        <dbReference type="SAM" id="MobiDB-lite"/>
    </source>
</evidence>
<feature type="non-terminal residue" evidence="2">
    <location>
        <position position="88"/>
    </location>
</feature>
<dbReference type="EMBL" id="JASPKZ010000070">
    <property type="protein sequence ID" value="KAJ9600714.1"/>
    <property type="molecule type" value="Genomic_DNA"/>
</dbReference>
<evidence type="ECO:0000313" key="3">
    <source>
        <dbReference type="Proteomes" id="UP001233999"/>
    </source>
</evidence>
<sequence length="88" mass="9160">SGTDNSSLLSTSQILGFADDILDGPAQQEGVGGTKASLLEQLKQRMPWNQPQTSTPSNNTQKQVLTPLQQQQTAAAATTTTTAAATTT</sequence>
<evidence type="ECO:0000313" key="2">
    <source>
        <dbReference type="EMBL" id="KAJ9600714.1"/>
    </source>
</evidence>
<feature type="compositionally biased region" description="Low complexity" evidence="1">
    <location>
        <begin position="69"/>
        <end position="88"/>
    </location>
</feature>
<proteinExistence type="predicted"/>
<keyword evidence="3" id="KW-1185">Reference proteome</keyword>
<reference evidence="2" key="1">
    <citation type="journal article" date="2023" name="IScience">
        <title>Live-bearing cockroach genome reveals convergent evolutionary mechanisms linked to viviparity in insects and beyond.</title>
        <authorList>
            <person name="Fouks B."/>
            <person name="Harrison M.C."/>
            <person name="Mikhailova A.A."/>
            <person name="Marchal E."/>
            <person name="English S."/>
            <person name="Carruthers M."/>
            <person name="Jennings E.C."/>
            <person name="Chiamaka E.L."/>
            <person name="Frigard R.A."/>
            <person name="Pippel M."/>
            <person name="Attardo G.M."/>
            <person name="Benoit J.B."/>
            <person name="Bornberg-Bauer E."/>
            <person name="Tobe S.S."/>
        </authorList>
    </citation>
    <scope>NUCLEOTIDE SEQUENCE</scope>
    <source>
        <strain evidence="2">Stay&amp;Tobe</strain>
    </source>
</reference>
<reference evidence="2" key="2">
    <citation type="submission" date="2023-05" db="EMBL/GenBank/DDBJ databases">
        <authorList>
            <person name="Fouks B."/>
        </authorList>
    </citation>
    <scope>NUCLEOTIDE SEQUENCE</scope>
    <source>
        <strain evidence="2">Stay&amp;Tobe</strain>
        <tissue evidence="2">Testes</tissue>
    </source>
</reference>
<dbReference type="AlphaFoldDB" id="A0AAD8AK92"/>
<protein>
    <submittedName>
        <fullName evidence="2">Uncharacterized protein</fullName>
    </submittedName>
</protein>
<dbReference type="Proteomes" id="UP001233999">
    <property type="component" value="Unassembled WGS sequence"/>
</dbReference>
<accession>A0AAD8AK92</accession>